<dbReference type="InParanoid" id="A0A4Q1BCA0"/>
<name>A0A4Q1BCA0_TREME</name>
<accession>A0A4Q1BCA0</accession>
<proteinExistence type="predicted"/>
<dbReference type="EMBL" id="SDIL01000096">
    <property type="protein sequence ID" value="RXK36462.1"/>
    <property type="molecule type" value="Genomic_DNA"/>
</dbReference>
<evidence type="ECO:0000313" key="1">
    <source>
        <dbReference type="EMBL" id="RXK36462.1"/>
    </source>
</evidence>
<dbReference type="Proteomes" id="UP000289152">
    <property type="component" value="Unassembled WGS sequence"/>
</dbReference>
<sequence length="101" mass="11472">MAHAASHPRIVLSDMTGARINNMEQHFVEPHLPLSQHSEPLQHLQSEFQWDLYKVDIRTSGRVVGCQYNFRHKVTGQLTSELGTGIERDGWDFAPLESSDS</sequence>
<reference evidence="1 2" key="1">
    <citation type="submission" date="2016-06" db="EMBL/GenBank/DDBJ databases">
        <title>Evolution of pathogenesis and genome organization in the Tremellales.</title>
        <authorList>
            <person name="Cuomo C."/>
            <person name="Litvintseva A."/>
            <person name="Heitman J."/>
            <person name="Chen Y."/>
            <person name="Sun S."/>
            <person name="Springer D."/>
            <person name="Dromer F."/>
            <person name="Young S."/>
            <person name="Zeng Q."/>
            <person name="Chapman S."/>
            <person name="Gujja S."/>
            <person name="Saif S."/>
            <person name="Birren B."/>
        </authorList>
    </citation>
    <scope>NUCLEOTIDE SEQUENCE [LARGE SCALE GENOMIC DNA]</scope>
    <source>
        <strain evidence="1 2">ATCC 28783</strain>
    </source>
</reference>
<dbReference type="AlphaFoldDB" id="A0A4Q1BCA0"/>
<organism evidence="1 2">
    <name type="scientific">Tremella mesenterica</name>
    <name type="common">Jelly fungus</name>
    <dbReference type="NCBI Taxonomy" id="5217"/>
    <lineage>
        <taxon>Eukaryota</taxon>
        <taxon>Fungi</taxon>
        <taxon>Dikarya</taxon>
        <taxon>Basidiomycota</taxon>
        <taxon>Agaricomycotina</taxon>
        <taxon>Tremellomycetes</taxon>
        <taxon>Tremellales</taxon>
        <taxon>Tremellaceae</taxon>
        <taxon>Tremella</taxon>
    </lineage>
</organism>
<comment type="caution">
    <text evidence="1">The sequence shown here is derived from an EMBL/GenBank/DDBJ whole genome shotgun (WGS) entry which is preliminary data.</text>
</comment>
<protein>
    <submittedName>
        <fullName evidence="1">Uncharacterized protein</fullName>
    </submittedName>
</protein>
<keyword evidence="2" id="KW-1185">Reference proteome</keyword>
<dbReference type="VEuPathDB" id="FungiDB:TREMEDRAFT_65024"/>
<gene>
    <name evidence="1" type="ORF">M231_06246</name>
</gene>
<evidence type="ECO:0000313" key="2">
    <source>
        <dbReference type="Proteomes" id="UP000289152"/>
    </source>
</evidence>